<dbReference type="Gene3D" id="3.30.200.20">
    <property type="entry name" value="Phosphorylase Kinase, domain 1"/>
    <property type="match status" value="2"/>
</dbReference>
<keyword evidence="4" id="KW-0723">Serine/threonine-protein kinase</keyword>
<proteinExistence type="predicted"/>
<evidence type="ECO:0000256" key="15">
    <source>
        <dbReference type="ARBA" id="ARBA00023136"/>
    </source>
</evidence>
<feature type="domain" description="Protein kinase" evidence="20">
    <location>
        <begin position="198"/>
        <end position="513"/>
    </location>
</feature>
<keyword evidence="12" id="KW-0418">Kinase</keyword>
<dbReference type="GO" id="GO:0004714">
    <property type="term" value="F:transmembrane receptor protein tyrosine kinase activity"/>
    <property type="evidence" value="ECO:0007669"/>
    <property type="project" value="InterPro"/>
</dbReference>
<dbReference type="GO" id="GO:0005524">
    <property type="term" value="F:ATP binding"/>
    <property type="evidence" value="ECO:0007669"/>
    <property type="project" value="UniProtKB-KW"/>
</dbReference>
<evidence type="ECO:0000256" key="19">
    <source>
        <dbReference type="ARBA" id="ARBA00048679"/>
    </source>
</evidence>
<keyword evidence="16" id="KW-0675">Receptor</keyword>
<keyword evidence="7" id="KW-0808">Transferase</keyword>
<dbReference type="AlphaFoldDB" id="A0AAD8LAA7"/>
<accession>A0AAD8LAA7</accession>
<dbReference type="EMBL" id="JAUHHV010000001">
    <property type="protein sequence ID" value="KAK1435953.1"/>
    <property type="molecule type" value="Genomic_DNA"/>
</dbReference>
<evidence type="ECO:0000256" key="8">
    <source>
        <dbReference type="ARBA" id="ARBA00022692"/>
    </source>
</evidence>
<evidence type="ECO:0000256" key="4">
    <source>
        <dbReference type="ARBA" id="ARBA00022527"/>
    </source>
</evidence>
<dbReference type="PROSITE" id="PS00108">
    <property type="entry name" value="PROTEIN_KINASE_ST"/>
    <property type="match status" value="1"/>
</dbReference>
<evidence type="ECO:0000256" key="7">
    <source>
        <dbReference type="ARBA" id="ARBA00022679"/>
    </source>
</evidence>
<keyword evidence="6" id="KW-0433">Leucine-rich repeat</keyword>
<evidence type="ECO:0000256" key="16">
    <source>
        <dbReference type="ARBA" id="ARBA00023170"/>
    </source>
</evidence>
<dbReference type="SUPFAM" id="SSF56112">
    <property type="entry name" value="Protein kinase-like (PK-like)"/>
    <property type="match status" value="3"/>
</dbReference>
<dbReference type="EC" id="2.7.11.1" evidence="2"/>
<dbReference type="InterPro" id="IPR001245">
    <property type="entry name" value="Ser-Thr/Tyr_kinase_cat_dom"/>
</dbReference>
<feature type="domain" description="Protein kinase" evidence="20">
    <location>
        <begin position="1"/>
        <end position="146"/>
    </location>
</feature>
<evidence type="ECO:0000313" key="21">
    <source>
        <dbReference type="EMBL" id="KAK1435953.1"/>
    </source>
</evidence>
<evidence type="ECO:0000256" key="13">
    <source>
        <dbReference type="ARBA" id="ARBA00022840"/>
    </source>
</evidence>
<dbReference type="PANTHER" id="PTHR27003:SF354">
    <property type="entry name" value="PROTEIN KINASE DOMAIN-CONTAINING PROTEIN"/>
    <property type="match status" value="1"/>
</dbReference>
<keyword evidence="9" id="KW-0732">Signal</keyword>
<keyword evidence="5" id="KW-0597">Phosphoprotein</keyword>
<sequence length="1260" mass="144588">MTILLDKNWQVKIAGLGLSMIGPELPNIFVNDGLINTPGYDDPTYLQTGVITKETDVYSFGVVLFEVLCGREAYDRSLNNKRFLGPLAQAHYQQGTLNQIVDPLLMEQMSQESLKDFSSIAYQCLEKLPAARPTMIEIVQKLENVLRLQQDFEKALALQREALAPKGKQEDKAASYKVKNLEHMKIPLEQIKLATHDFHDDFKIGRGGYGKVYKADLFHFDVQKYSRDNKHQNASVTELLGYQRRKSTVAVKRLDRRYGQGTTEFLQEISVLPYFRHQNLVTLVGFCDEDQERILVYEYASNGSLDDYILRTGSRSNYSWAQHLQICLDAARGLQFLHNGVGEHHRIIHRDIKSSNILLGQNWVGKISDFGLSRIGPANLQATFVMTQVAGTLEYVDPQYNKTGMLTKESDVYSFGVVLFEVLSGRLAYFPRSKDDQEYLPHMAKRCFEENKLNELINTGLKEEFEKRSINFDGKTFPESICIFSAIAYQCLQENRDDRPTMSDIVEELEKALKSQVKGVEALRTSIEAIKFVTHDFSEMMEHEGYVKVYKGALLHSKGHKAVIVKRQDLKVGSYENDFYREIAILYSFSCKNVIPPILGFCEDASQRIVVFEHMVNGSLNEHVKSTSLTWKQRLKICIDIAHGLSYIHSGSNPQYSTHGSIKSSSILLNNDWKAFLSDFIISKGVNTLGYHDQLYATTGLLTQKSDVYSFGVVLCEILSGKLAVEPLKIDQKQPLPGDHEASQVIFLSQWATQCFENKRLDEIIFHDIKDQIDAKSLDIFSTLVYRCLQEQQKDRPTMGEVVKELENAYECQDEWEWEQKLPEDYKKIISMSKFPLAGTSRSKDLYSFLSSGILLQNENLWFSIGINGVKNETVSARLFSFKNVKWRSIKKSRFSKVAKIPDISNLNIRIHIKPQLLTPNITYGAYLVFKFCNRRKVSTQPLYVNLKYKMAGETSNAYFAKWTAGGEWLMAKLFQFCNDNETTDFDLLLESFSIYHNCGNWGVYVEGLEFSAIHSVSTLDKYKENKEPNDEKNVQRLLKHDLYNDYEDIIKRSENNIQNAPKDKLHLLLFNGIVIDRGEKIFSLSKVNGKKCHMLRAKAVIPNASNVKFYNIKPQAQSRCRFDDAVEILSYHEFRIKCDIETRMLSSDTSYACFLVFKLSEKCHGLKCPVKARGLLPYRKQRSNIISFTTPNTMNLNDIKWIPRQRGDGWMEVIVWETNNISDMHNEKFIPMDLKLICFEGTMYGLIICGVEFRPVPYK</sequence>
<evidence type="ECO:0000256" key="14">
    <source>
        <dbReference type="ARBA" id="ARBA00022989"/>
    </source>
</evidence>
<keyword evidence="14" id="KW-1133">Transmembrane helix</keyword>
<dbReference type="InterPro" id="IPR000719">
    <property type="entry name" value="Prot_kinase_dom"/>
</dbReference>
<keyword evidence="13" id="KW-0067">ATP-binding</keyword>
<dbReference type="Pfam" id="PF14299">
    <property type="entry name" value="PP2"/>
    <property type="match status" value="2"/>
</dbReference>
<evidence type="ECO:0000313" key="22">
    <source>
        <dbReference type="Proteomes" id="UP001229421"/>
    </source>
</evidence>
<dbReference type="PANTHER" id="PTHR27003">
    <property type="entry name" value="OS07G0166700 PROTEIN"/>
    <property type="match status" value="1"/>
</dbReference>
<keyword evidence="15" id="KW-0472">Membrane</keyword>
<keyword evidence="17" id="KW-0325">Glycoprotein</keyword>
<organism evidence="21 22">
    <name type="scientific">Tagetes erecta</name>
    <name type="common">African marigold</name>
    <dbReference type="NCBI Taxonomy" id="13708"/>
    <lineage>
        <taxon>Eukaryota</taxon>
        <taxon>Viridiplantae</taxon>
        <taxon>Streptophyta</taxon>
        <taxon>Embryophyta</taxon>
        <taxon>Tracheophyta</taxon>
        <taxon>Spermatophyta</taxon>
        <taxon>Magnoliopsida</taxon>
        <taxon>eudicotyledons</taxon>
        <taxon>Gunneridae</taxon>
        <taxon>Pentapetalae</taxon>
        <taxon>asterids</taxon>
        <taxon>campanulids</taxon>
        <taxon>Asterales</taxon>
        <taxon>Asteraceae</taxon>
        <taxon>Asteroideae</taxon>
        <taxon>Heliantheae alliance</taxon>
        <taxon>Tageteae</taxon>
        <taxon>Tagetes</taxon>
    </lineage>
</organism>
<evidence type="ECO:0000256" key="9">
    <source>
        <dbReference type="ARBA" id="ARBA00022729"/>
    </source>
</evidence>
<feature type="domain" description="Protein kinase" evidence="20">
    <location>
        <begin position="535"/>
        <end position="811"/>
    </location>
</feature>
<dbReference type="GO" id="GO:0009506">
    <property type="term" value="C:plasmodesma"/>
    <property type="evidence" value="ECO:0007669"/>
    <property type="project" value="TreeGrafter"/>
</dbReference>
<keyword evidence="3" id="KW-1003">Cell membrane</keyword>
<evidence type="ECO:0000259" key="20">
    <source>
        <dbReference type="PROSITE" id="PS50011"/>
    </source>
</evidence>
<dbReference type="Gene3D" id="1.10.510.10">
    <property type="entry name" value="Transferase(Phosphotransferase) domain 1"/>
    <property type="match status" value="3"/>
</dbReference>
<dbReference type="InterPro" id="IPR011009">
    <property type="entry name" value="Kinase-like_dom_sf"/>
</dbReference>
<evidence type="ECO:0000256" key="11">
    <source>
        <dbReference type="ARBA" id="ARBA00022741"/>
    </source>
</evidence>
<dbReference type="GO" id="GO:0005886">
    <property type="term" value="C:plasma membrane"/>
    <property type="evidence" value="ECO:0007669"/>
    <property type="project" value="UniProtKB-SubCell"/>
</dbReference>
<dbReference type="Pfam" id="PF07714">
    <property type="entry name" value="PK_Tyr_Ser-Thr"/>
    <property type="match status" value="2"/>
</dbReference>
<name>A0AAD8LAA7_TARER</name>
<dbReference type="Proteomes" id="UP001229421">
    <property type="component" value="Unassembled WGS sequence"/>
</dbReference>
<evidence type="ECO:0000256" key="3">
    <source>
        <dbReference type="ARBA" id="ARBA00022475"/>
    </source>
</evidence>
<evidence type="ECO:0000256" key="6">
    <source>
        <dbReference type="ARBA" id="ARBA00022614"/>
    </source>
</evidence>
<evidence type="ECO:0000256" key="12">
    <source>
        <dbReference type="ARBA" id="ARBA00022777"/>
    </source>
</evidence>
<keyword evidence="8" id="KW-0812">Transmembrane</keyword>
<evidence type="ECO:0000256" key="2">
    <source>
        <dbReference type="ARBA" id="ARBA00012513"/>
    </source>
</evidence>
<dbReference type="SMART" id="SM00220">
    <property type="entry name" value="S_TKc"/>
    <property type="match status" value="1"/>
</dbReference>
<comment type="catalytic activity">
    <reaction evidence="18">
        <text>L-threonyl-[protein] + ATP = O-phospho-L-threonyl-[protein] + ADP + H(+)</text>
        <dbReference type="Rhea" id="RHEA:46608"/>
        <dbReference type="Rhea" id="RHEA-COMP:11060"/>
        <dbReference type="Rhea" id="RHEA-COMP:11605"/>
        <dbReference type="ChEBI" id="CHEBI:15378"/>
        <dbReference type="ChEBI" id="CHEBI:30013"/>
        <dbReference type="ChEBI" id="CHEBI:30616"/>
        <dbReference type="ChEBI" id="CHEBI:61977"/>
        <dbReference type="ChEBI" id="CHEBI:456216"/>
        <dbReference type="EC" id="2.7.11.1"/>
    </reaction>
</comment>
<evidence type="ECO:0000256" key="18">
    <source>
        <dbReference type="ARBA" id="ARBA00047899"/>
    </source>
</evidence>
<dbReference type="InterPro" id="IPR025886">
    <property type="entry name" value="PP2-like"/>
</dbReference>
<dbReference type="InterPro" id="IPR008271">
    <property type="entry name" value="Ser/Thr_kinase_AS"/>
</dbReference>
<keyword evidence="22" id="KW-1185">Reference proteome</keyword>
<dbReference type="InterPro" id="IPR045272">
    <property type="entry name" value="ANXUR1/2-like"/>
</dbReference>
<evidence type="ECO:0000256" key="17">
    <source>
        <dbReference type="ARBA" id="ARBA00023180"/>
    </source>
</evidence>
<evidence type="ECO:0000256" key="1">
    <source>
        <dbReference type="ARBA" id="ARBA00004162"/>
    </source>
</evidence>
<protein>
    <recommendedName>
        <fullName evidence="2">non-specific serine/threonine protein kinase</fullName>
        <ecNumber evidence="2">2.7.11.1</ecNumber>
    </recommendedName>
</protein>
<comment type="subcellular location">
    <subcellularLocation>
        <location evidence="1">Cell membrane</location>
        <topology evidence="1">Single-pass membrane protein</topology>
    </subcellularLocation>
</comment>
<dbReference type="GO" id="GO:0004674">
    <property type="term" value="F:protein serine/threonine kinase activity"/>
    <property type="evidence" value="ECO:0007669"/>
    <property type="project" value="UniProtKB-KW"/>
</dbReference>
<comment type="caution">
    <text evidence="21">The sequence shown here is derived from an EMBL/GenBank/DDBJ whole genome shotgun (WGS) entry which is preliminary data.</text>
</comment>
<evidence type="ECO:0000256" key="10">
    <source>
        <dbReference type="ARBA" id="ARBA00022737"/>
    </source>
</evidence>
<dbReference type="FunFam" id="1.10.510.10:FF:000358">
    <property type="entry name" value="Putative leucine-rich repeat receptor-like serine/threonine-protein kinase"/>
    <property type="match status" value="1"/>
</dbReference>
<keyword evidence="11" id="KW-0547">Nucleotide-binding</keyword>
<keyword evidence="10" id="KW-0677">Repeat</keyword>
<evidence type="ECO:0000256" key="5">
    <source>
        <dbReference type="ARBA" id="ARBA00022553"/>
    </source>
</evidence>
<comment type="catalytic activity">
    <reaction evidence="19">
        <text>L-seryl-[protein] + ATP = O-phospho-L-seryl-[protein] + ADP + H(+)</text>
        <dbReference type="Rhea" id="RHEA:17989"/>
        <dbReference type="Rhea" id="RHEA-COMP:9863"/>
        <dbReference type="Rhea" id="RHEA-COMP:11604"/>
        <dbReference type="ChEBI" id="CHEBI:15378"/>
        <dbReference type="ChEBI" id="CHEBI:29999"/>
        <dbReference type="ChEBI" id="CHEBI:30616"/>
        <dbReference type="ChEBI" id="CHEBI:83421"/>
        <dbReference type="ChEBI" id="CHEBI:456216"/>
        <dbReference type="EC" id="2.7.11.1"/>
    </reaction>
</comment>
<reference evidence="21" key="1">
    <citation type="journal article" date="2023" name="bioRxiv">
        <title>Improved chromosome-level genome assembly for marigold (Tagetes erecta).</title>
        <authorList>
            <person name="Jiang F."/>
            <person name="Yuan L."/>
            <person name="Wang S."/>
            <person name="Wang H."/>
            <person name="Xu D."/>
            <person name="Wang A."/>
            <person name="Fan W."/>
        </authorList>
    </citation>
    <scope>NUCLEOTIDE SEQUENCE</scope>
    <source>
        <strain evidence="21">WSJ</strain>
        <tissue evidence="21">Leaf</tissue>
    </source>
</reference>
<gene>
    <name evidence="21" type="ORF">QVD17_01726</name>
</gene>
<dbReference type="PROSITE" id="PS50011">
    <property type="entry name" value="PROTEIN_KINASE_DOM"/>
    <property type="match status" value="3"/>
</dbReference>
<dbReference type="Pfam" id="PF00069">
    <property type="entry name" value="Pkinase"/>
    <property type="match status" value="1"/>
</dbReference>